<reference evidence="1 2" key="1">
    <citation type="submission" date="2019-01" db="EMBL/GenBank/DDBJ databases">
        <title>Lacibacter sp. strain TTM-7.</title>
        <authorList>
            <person name="Chen W.-M."/>
        </authorList>
    </citation>
    <scope>NUCLEOTIDE SEQUENCE [LARGE SCALE GENOMIC DNA]</scope>
    <source>
        <strain evidence="1 2">TTM-7</strain>
    </source>
</reference>
<evidence type="ECO:0000313" key="2">
    <source>
        <dbReference type="Proteomes" id="UP000290204"/>
    </source>
</evidence>
<accession>A0A4Q1CGB1</accession>
<gene>
    <name evidence="1" type="ORF">ESA94_13695</name>
</gene>
<evidence type="ECO:0000313" key="1">
    <source>
        <dbReference type="EMBL" id="RXK59189.1"/>
    </source>
</evidence>
<evidence type="ECO:0008006" key="3">
    <source>
        <dbReference type="Google" id="ProtNLM"/>
    </source>
</evidence>
<organism evidence="1 2">
    <name type="scientific">Lacibacter luteus</name>
    <dbReference type="NCBI Taxonomy" id="2508719"/>
    <lineage>
        <taxon>Bacteria</taxon>
        <taxon>Pseudomonadati</taxon>
        <taxon>Bacteroidota</taxon>
        <taxon>Chitinophagia</taxon>
        <taxon>Chitinophagales</taxon>
        <taxon>Chitinophagaceae</taxon>
        <taxon>Lacibacter</taxon>
    </lineage>
</organism>
<dbReference type="InterPro" id="IPR025412">
    <property type="entry name" value="DUF4304"/>
</dbReference>
<name>A0A4Q1CGB1_9BACT</name>
<dbReference type="EMBL" id="SDHW01000004">
    <property type="protein sequence ID" value="RXK59189.1"/>
    <property type="molecule type" value="Genomic_DNA"/>
</dbReference>
<protein>
    <recommendedName>
        <fullName evidence="3">DUF4304 domain-containing protein</fullName>
    </recommendedName>
</protein>
<dbReference type="Proteomes" id="UP000290204">
    <property type="component" value="Unassembled WGS sequence"/>
</dbReference>
<proteinExistence type="predicted"/>
<sequence>MIVNKKELYETVDELMSAEGYVRKKETYYKHNDQTITIFVLGKSEFSGKYETMLGCFYKELLNEDTPYPKSHKRHLHWGPDDLADKDMVNNAFNLDHVGFNSNEREKQIEGIINDYVLPFLKGIETAEGIHNTIKKYPLLIHTTRLDLRNKLGLKEE</sequence>
<keyword evidence="2" id="KW-1185">Reference proteome</keyword>
<comment type="caution">
    <text evidence="1">The sequence shown here is derived from an EMBL/GenBank/DDBJ whole genome shotgun (WGS) entry which is preliminary data.</text>
</comment>
<dbReference type="AlphaFoldDB" id="A0A4Q1CGB1"/>
<dbReference type="RefSeq" id="WP_129131493.1">
    <property type="nucleotide sequence ID" value="NZ_SDHW01000004.1"/>
</dbReference>
<dbReference type="Pfam" id="PF14137">
    <property type="entry name" value="DUF4304"/>
    <property type="match status" value="1"/>
</dbReference>